<comment type="catalytic activity">
    <reaction evidence="5">
        <text>a 2-deoxystreptamine antibiotic + acetyl-CoA = an N(3)-acetyl-2-deoxystreptamine antibiotic + CoA + H(+)</text>
        <dbReference type="Rhea" id="RHEA:12665"/>
        <dbReference type="ChEBI" id="CHEBI:15378"/>
        <dbReference type="ChEBI" id="CHEBI:57287"/>
        <dbReference type="ChEBI" id="CHEBI:57288"/>
        <dbReference type="ChEBI" id="CHEBI:57921"/>
        <dbReference type="ChEBI" id="CHEBI:77452"/>
        <dbReference type="EC" id="2.3.1.81"/>
    </reaction>
</comment>
<evidence type="ECO:0000313" key="7">
    <source>
        <dbReference type="Proteomes" id="UP000031163"/>
    </source>
</evidence>
<evidence type="ECO:0000256" key="3">
    <source>
        <dbReference type="ARBA" id="ARBA00022679"/>
    </source>
</evidence>
<dbReference type="RefSeq" id="WP_039650806.1">
    <property type="nucleotide sequence ID" value="NZ_CP007770.1"/>
</dbReference>
<dbReference type="AlphaFoldDB" id="A0A0A8H3G0"/>
<dbReference type="EMBL" id="CP007770">
    <property type="protein sequence ID" value="AJC88220.1"/>
    <property type="molecule type" value="Genomic_DNA"/>
</dbReference>
<keyword evidence="5" id="KW-0046">Antibiotic resistance</keyword>
<dbReference type="PANTHER" id="PTHR11104">
    <property type="entry name" value="AMINOGLYCOSIDE N3-ACETYLTRANSFERASE"/>
    <property type="match status" value="1"/>
</dbReference>
<dbReference type="GeneID" id="74432046"/>
<dbReference type="HOGENOM" id="CLU_084750_0_0_7"/>
<gene>
    <name evidence="6" type="ORF">CINS_1264</name>
</gene>
<accession>A0A0A8H3G0</accession>
<keyword evidence="4 5" id="KW-0012">Acyltransferase</keyword>
<keyword evidence="3 5" id="KW-0808">Transferase</keyword>
<dbReference type="STRING" id="1031564.CINS_1264"/>
<dbReference type="SUPFAM" id="SSF110710">
    <property type="entry name" value="TTHA0583/YokD-like"/>
    <property type="match status" value="1"/>
</dbReference>
<proteinExistence type="inferred from homology"/>
<dbReference type="GO" id="GO:0046353">
    <property type="term" value="F:aminoglycoside 3-N-acetyltransferase activity"/>
    <property type="evidence" value="ECO:0007669"/>
    <property type="project" value="UniProtKB-EC"/>
</dbReference>
<evidence type="ECO:0000313" key="6">
    <source>
        <dbReference type="EMBL" id="AJC88220.1"/>
    </source>
</evidence>
<evidence type="ECO:0000256" key="4">
    <source>
        <dbReference type="ARBA" id="ARBA00023315"/>
    </source>
</evidence>
<sequence>MKYFLEHNNKKYTKDDLIKTLCEVGIKKGDIICVHTELFKFGFPLLPKNEFLQTILEAFFEAIGKEGTLIMPTFTYSFCKNQIYDKLNSKCEVGLLNEYFRKQKDVIRSNDPIFSFALWGAKKYNFIKKHDSCFGTNSIFDLLVKYNAKLILFGTREGHTITHYVEEKIQVPYRYFKTFSGKMIDETSKDISINYYVRHLDRPSLPNVDNINKIAQSTKHYKEFDFAGSFVSSFNFRSYTRAIERSFYQWGGDFDSN</sequence>
<evidence type="ECO:0000256" key="1">
    <source>
        <dbReference type="ARBA" id="ARBA00006383"/>
    </source>
</evidence>
<dbReference type="EC" id="2.3.1.-" evidence="5"/>
<protein>
    <recommendedName>
        <fullName evidence="2 5">Aminoglycoside N(3)-acetyltransferase</fullName>
        <ecNumber evidence="5">2.3.1.-</ecNumber>
    </recommendedName>
</protein>
<dbReference type="GO" id="GO:0046677">
    <property type="term" value="P:response to antibiotic"/>
    <property type="evidence" value="ECO:0007669"/>
    <property type="project" value="UniProtKB-KW"/>
</dbReference>
<organism evidence="6 7">
    <name type="scientific">Campylobacter insulaenigrae NCTC 12927</name>
    <dbReference type="NCBI Taxonomy" id="1031564"/>
    <lineage>
        <taxon>Bacteria</taxon>
        <taxon>Pseudomonadati</taxon>
        <taxon>Campylobacterota</taxon>
        <taxon>Epsilonproteobacteria</taxon>
        <taxon>Campylobacterales</taxon>
        <taxon>Campylobacteraceae</taxon>
        <taxon>Campylobacter</taxon>
    </lineage>
</organism>
<name>A0A0A8H3G0_9BACT</name>
<dbReference type="Proteomes" id="UP000031163">
    <property type="component" value="Chromosome"/>
</dbReference>
<comment type="similarity">
    <text evidence="1 5">Belongs to the antibiotic N-acetyltransferase family.</text>
</comment>
<evidence type="ECO:0000256" key="2">
    <source>
        <dbReference type="ARBA" id="ARBA00012882"/>
    </source>
</evidence>
<dbReference type="Pfam" id="PF02522">
    <property type="entry name" value="Antibiotic_NAT"/>
    <property type="match status" value="1"/>
</dbReference>
<reference evidence="6 7" key="1">
    <citation type="journal article" date="2014" name="Genome Biol. Evol.">
        <title>Comparative Genomics of the Campylobacter lari Group.</title>
        <authorList>
            <person name="Miller W.G."/>
            <person name="Yee E."/>
            <person name="Chapman M.H."/>
            <person name="Smith T.P."/>
            <person name="Bono J.L."/>
            <person name="Huynh S."/>
            <person name="Parker C.T."/>
            <person name="Vandamme P."/>
            <person name="Luong K."/>
            <person name="Korlach J."/>
        </authorList>
    </citation>
    <scope>NUCLEOTIDE SEQUENCE [LARGE SCALE GENOMIC DNA]</scope>
    <source>
        <strain evidence="6 7">NCTC 12927</strain>
    </source>
</reference>
<evidence type="ECO:0000256" key="5">
    <source>
        <dbReference type="RuleBase" id="RU365031"/>
    </source>
</evidence>
<dbReference type="InterPro" id="IPR003679">
    <property type="entry name" value="Amioglycoside_AcTrfase"/>
</dbReference>
<dbReference type="InterPro" id="IPR028345">
    <property type="entry name" value="Antibiotic_NAT-like"/>
</dbReference>
<dbReference type="PANTHER" id="PTHR11104:SF0">
    <property type="entry name" value="SPBETA PROPHAGE-DERIVED AMINOGLYCOSIDE N(3')-ACETYLTRANSFERASE-LIKE PROTEIN YOKD"/>
    <property type="match status" value="1"/>
</dbReference>
<dbReference type="KEGG" id="cis:CINS_1264"/>